<feature type="compositionally biased region" description="Basic and acidic residues" evidence="1">
    <location>
        <begin position="37"/>
        <end position="50"/>
    </location>
</feature>
<protein>
    <submittedName>
        <fullName evidence="2">ARAD1C12188p</fullName>
    </submittedName>
</protein>
<reference evidence="2" key="1">
    <citation type="submission" date="2014-02" db="EMBL/GenBank/DDBJ databases">
        <authorList>
            <person name="Genoscope - CEA"/>
        </authorList>
    </citation>
    <scope>NUCLEOTIDE SEQUENCE</scope>
    <source>
        <strain evidence="2">LS3</strain>
    </source>
</reference>
<feature type="compositionally biased region" description="Basic and acidic residues" evidence="1">
    <location>
        <begin position="1"/>
        <end position="14"/>
    </location>
</feature>
<feature type="compositionally biased region" description="Acidic residues" evidence="1">
    <location>
        <begin position="444"/>
        <end position="457"/>
    </location>
</feature>
<sequence length="768" mass="87479">MVRSNDSTEVRDRANAALNDLLGEGEDSAASLPLDPTDSHRTDSTRDSSRVSRNSSESSLQSDTRPRDLRWTPRASLHRRSDFNGQPAEKYPDALTFDFKGKTRLHGVRMPLFRNNLIASSKAWDLLFVAIMADIYVYEYNPLTQVPEEHPVLIVNTRPERTEPRHILGANWRSDPHGINHVRLCEYQPGEEALVTAGDDGRVLIFTTKRLMMAVEFNKRNHLTGSDMARRRVTPDEEHEFEASVWGMDISPHDSLMAVSDNSRKVTLQVIGAARLNASQYVEPGEEVLRMESPVLEHNIPEVEFVKVDKRERKQGTVYVACISISGETAMWEFYYGEKLAQFKHDSRRQHAKRGRLSSLALYVDSGDDSREIDETSDHDGPHETGESSGMVVDDESDEPDGTSGPSGPSSLLAIRRPRAVGDRTGSSGFDVFAGSTEQRDSQDVTDAEMFSDDDREEEPIVWRRTSIESSNCYMEPFEYGRWWYCEQLNQDGWSINYLPESYFKQVDSFFCATGNKWLNEDAIFAYYCKQSAELVGQDHSNPAEPYVRFSMHDIETKVVQSFQHTPWSSIAQDGHYTLPLCQRKDQKMEKYLKDRKGNREKLLNPSFKNQFFVCTTKKSLYLCRVEDFYCNGARSNVFNWESVMDPNETHFDRMSIVQVIPDLSAVLVASQVGIVSVFRLTRYRGVFCMRQEYTFPKVEQTYADLGAQVIAGVSVSPVKHHGSRLHAQLSSNESYDTYRICLLRANGSILTYFLSRDHDMSLDSVVI</sequence>
<feature type="compositionally biased region" description="Low complexity" evidence="1">
    <location>
        <begin position="51"/>
        <end position="63"/>
    </location>
</feature>
<reference evidence="2" key="2">
    <citation type="submission" date="2014-06" db="EMBL/GenBank/DDBJ databases">
        <title>The complete genome of Blastobotrys (Arxula) adeninivorans LS3 - a yeast of biotechnological interest.</title>
        <authorList>
            <person name="Kunze G."/>
            <person name="Gaillardin C."/>
            <person name="Czernicka M."/>
            <person name="Durrens P."/>
            <person name="Martin T."/>
            <person name="Boer E."/>
            <person name="Gabaldon T."/>
            <person name="Cruz J."/>
            <person name="Talla E."/>
            <person name="Marck C."/>
            <person name="Goffeau A."/>
            <person name="Barbe V."/>
            <person name="Baret P."/>
            <person name="Baronian K."/>
            <person name="Beier S."/>
            <person name="Bleykasten C."/>
            <person name="Bode R."/>
            <person name="Casaregola S."/>
            <person name="Despons L."/>
            <person name="Fairhead C."/>
            <person name="Giersberg M."/>
            <person name="Gierski P."/>
            <person name="Hahnel U."/>
            <person name="Hartmann A."/>
            <person name="Jankowska D."/>
            <person name="Jubin C."/>
            <person name="Jung P."/>
            <person name="Lafontaine I."/>
            <person name="Leh-Louis V."/>
            <person name="Lemaire M."/>
            <person name="Marcet-Houben M."/>
            <person name="Mascher M."/>
            <person name="Morel G."/>
            <person name="Richard G.-F."/>
            <person name="Riechen J."/>
            <person name="Sacerdot C."/>
            <person name="Sarkar A."/>
            <person name="Savel G."/>
            <person name="Schacherer J."/>
            <person name="Sherman D."/>
            <person name="Straub M.-L."/>
            <person name="Stein N."/>
            <person name="Thierry A."/>
            <person name="Trautwein-Schult A."/>
            <person name="Westhof E."/>
            <person name="Worch S."/>
            <person name="Dujon B."/>
            <person name="Souciet J.-L."/>
            <person name="Wincker P."/>
            <person name="Scholz U."/>
            <person name="Neuveglise N."/>
        </authorList>
    </citation>
    <scope>NUCLEOTIDE SEQUENCE</scope>
    <source>
        <strain evidence="2">LS3</strain>
    </source>
</reference>
<accession>A0A060T0D3</accession>
<dbReference type="InterPro" id="IPR014839">
    <property type="entry name" value="Crt10"/>
</dbReference>
<dbReference type="EMBL" id="HG937693">
    <property type="protein sequence ID" value="CDP34433.1"/>
    <property type="molecule type" value="Genomic_DNA"/>
</dbReference>
<feature type="compositionally biased region" description="Basic and acidic residues" evidence="1">
    <location>
        <begin position="368"/>
        <end position="386"/>
    </location>
</feature>
<name>A0A060T0D3_BLAAD</name>
<feature type="compositionally biased region" description="Low complexity" evidence="1">
    <location>
        <begin position="402"/>
        <end position="411"/>
    </location>
</feature>
<proteinExistence type="predicted"/>
<evidence type="ECO:0000313" key="2">
    <source>
        <dbReference type="EMBL" id="CDP34433.1"/>
    </source>
</evidence>
<dbReference type="PhylomeDB" id="A0A060T0D3"/>
<feature type="region of interest" description="Disordered" evidence="1">
    <location>
        <begin position="367"/>
        <end position="457"/>
    </location>
</feature>
<gene>
    <name evidence="2" type="ORF">GNLVRS02_ARAD1C12188g</name>
</gene>
<feature type="region of interest" description="Disordered" evidence="1">
    <location>
        <begin position="1"/>
        <end position="87"/>
    </location>
</feature>
<organism evidence="2">
    <name type="scientific">Blastobotrys adeninivorans</name>
    <name type="common">Yeast</name>
    <name type="synonym">Arxula adeninivorans</name>
    <dbReference type="NCBI Taxonomy" id="409370"/>
    <lineage>
        <taxon>Eukaryota</taxon>
        <taxon>Fungi</taxon>
        <taxon>Dikarya</taxon>
        <taxon>Ascomycota</taxon>
        <taxon>Saccharomycotina</taxon>
        <taxon>Dipodascomycetes</taxon>
        <taxon>Dipodascales</taxon>
        <taxon>Trichomonascaceae</taxon>
        <taxon>Blastobotrys</taxon>
    </lineage>
</organism>
<dbReference type="Pfam" id="PF08728">
    <property type="entry name" value="CRT10"/>
    <property type="match status" value="2"/>
</dbReference>
<dbReference type="AlphaFoldDB" id="A0A060T0D3"/>
<evidence type="ECO:0000256" key="1">
    <source>
        <dbReference type="SAM" id="MobiDB-lite"/>
    </source>
</evidence>